<feature type="non-terminal residue" evidence="1">
    <location>
        <position position="268"/>
    </location>
</feature>
<evidence type="ECO:0000313" key="1">
    <source>
        <dbReference type="EMBL" id="SVD33839.1"/>
    </source>
</evidence>
<organism evidence="1">
    <name type="scientific">marine metagenome</name>
    <dbReference type="NCBI Taxonomy" id="408172"/>
    <lineage>
        <taxon>unclassified sequences</taxon>
        <taxon>metagenomes</taxon>
        <taxon>ecological metagenomes</taxon>
    </lineage>
</organism>
<sequence>MAFVNQSRQMGTGGVLYYYYNGSNSGFYMGGTAHNDEHCGGCGSGINTWYSDVKKIQFSNDAYSVSGVTMQRTTSGGVGVASLTHGYSCGARDTNEITRFSFASQSGTMADVGDLSSTSTGTTAGHSSDSNGYVSRAGNILKFAFASSANAPDVGNLTTSVVSRTGSSSSSHGYVCGGGNVNIIERFAYANEAQAADVGDLAYNTISWAGGTDSNTDRGYTYGGGQTVRFNFANSSSGTDVGNLISSTTERGNGISSTTSCYAAGGGV</sequence>
<protein>
    <submittedName>
        <fullName evidence="1">Uncharacterized protein</fullName>
    </submittedName>
</protein>
<gene>
    <name evidence="1" type="ORF">METZ01_LOCUS386693</name>
</gene>
<name>A0A382UHT9_9ZZZZ</name>
<reference evidence="1" key="1">
    <citation type="submission" date="2018-05" db="EMBL/GenBank/DDBJ databases">
        <authorList>
            <person name="Lanie J.A."/>
            <person name="Ng W.-L."/>
            <person name="Kazmierczak K.M."/>
            <person name="Andrzejewski T.M."/>
            <person name="Davidsen T.M."/>
            <person name="Wayne K.J."/>
            <person name="Tettelin H."/>
            <person name="Glass J.I."/>
            <person name="Rusch D."/>
            <person name="Podicherti R."/>
            <person name="Tsui H.-C.T."/>
            <person name="Winkler M.E."/>
        </authorList>
    </citation>
    <scope>NUCLEOTIDE SEQUENCE</scope>
</reference>
<dbReference type="EMBL" id="UINC01144372">
    <property type="protein sequence ID" value="SVD33839.1"/>
    <property type="molecule type" value="Genomic_DNA"/>
</dbReference>
<dbReference type="AlphaFoldDB" id="A0A382UHT9"/>
<accession>A0A382UHT9</accession>
<proteinExistence type="predicted"/>